<evidence type="ECO:0000256" key="1">
    <source>
        <dbReference type="ARBA" id="ARBA00000832"/>
    </source>
</evidence>
<dbReference type="OrthoDB" id="9810967at2"/>
<dbReference type="STRING" id="336566.ABB30_05430"/>
<evidence type="ECO:0000313" key="9">
    <source>
        <dbReference type="EMBL" id="KRG78157.1"/>
    </source>
</evidence>
<evidence type="ECO:0000256" key="2">
    <source>
        <dbReference type="ARBA" id="ARBA00002681"/>
    </source>
</evidence>
<dbReference type="NCBIfam" id="TIGR01198">
    <property type="entry name" value="pgl"/>
    <property type="match status" value="1"/>
</dbReference>
<proteinExistence type="inferred from homology"/>
<gene>
    <name evidence="7" type="primary">pgl</name>
    <name evidence="9" type="ORF">ABB30_05430</name>
</gene>
<comment type="pathway">
    <text evidence="3 7">Carbohydrate degradation; pentose phosphate pathway; D-ribulose 5-phosphate from D-glucose 6-phosphate (oxidative stage): step 2/3.</text>
</comment>
<keyword evidence="10" id="KW-1185">Reference proteome</keyword>
<dbReference type="GO" id="GO:0017057">
    <property type="term" value="F:6-phosphogluconolactonase activity"/>
    <property type="evidence" value="ECO:0007669"/>
    <property type="project" value="UniProtKB-UniRule"/>
</dbReference>
<comment type="caution">
    <text evidence="9">The sequence shown here is derived from an EMBL/GenBank/DDBJ whole genome shotgun (WGS) entry which is preliminary data.</text>
</comment>
<dbReference type="InterPro" id="IPR005900">
    <property type="entry name" value="6-phosphogluconolactonase_DevB"/>
</dbReference>
<dbReference type="UniPathway" id="UPA00115">
    <property type="reaction ID" value="UER00409"/>
</dbReference>
<dbReference type="InterPro" id="IPR039104">
    <property type="entry name" value="6PGL"/>
</dbReference>
<dbReference type="Pfam" id="PF01182">
    <property type="entry name" value="Glucosamine_iso"/>
    <property type="match status" value="1"/>
</dbReference>
<comment type="similarity">
    <text evidence="4 7">Belongs to the glucosamine/galactosamine-6-phosphate isomerase family. 6-phosphogluconolactonase subfamily.</text>
</comment>
<dbReference type="SUPFAM" id="SSF100950">
    <property type="entry name" value="NagB/RpiA/CoA transferase-like"/>
    <property type="match status" value="1"/>
</dbReference>
<protein>
    <recommendedName>
        <fullName evidence="6 7">6-phosphogluconolactonase</fullName>
        <shortName evidence="7">6PGL</shortName>
        <ecNumber evidence="5 7">3.1.1.31</ecNumber>
    </recommendedName>
</protein>
<evidence type="ECO:0000259" key="8">
    <source>
        <dbReference type="Pfam" id="PF01182"/>
    </source>
</evidence>
<comment type="catalytic activity">
    <reaction evidence="1 7">
        <text>6-phospho-D-glucono-1,5-lactone + H2O = 6-phospho-D-gluconate + H(+)</text>
        <dbReference type="Rhea" id="RHEA:12556"/>
        <dbReference type="ChEBI" id="CHEBI:15377"/>
        <dbReference type="ChEBI" id="CHEBI:15378"/>
        <dbReference type="ChEBI" id="CHEBI:57955"/>
        <dbReference type="ChEBI" id="CHEBI:58759"/>
        <dbReference type="EC" id="3.1.1.31"/>
    </reaction>
</comment>
<organism evidence="9 10">
    <name type="scientific">Stenotrophomonas ginsengisoli</name>
    <dbReference type="NCBI Taxonomy" id="336566"/>
    <lineage>
        <taxon>Bacteria</taxon>
        <taxon>Pseudomonadati</taxon>
        <taxon>Pseudomonadota</taxon>
        <taxon>Gammaproteobacteria</taxon>
        <taxon>Lysobacterales</taxon>
        <taxon>Lysobacteraceae</taxon>
        <taxon>Stenotrophomonas</taxon>
    </lineage>
</organism>
<comment type="function">
    <text evidence="2 7">Hydrolysis of 6-phosphogluconolactone to 6-phosphogluconate.</text>
</comment>
<dbReference type="Gene3D" id="3.40.50.1360">
    <property type="match status" value="1"/>
</dbReference>
<dbReference type="GO" id="GO:0005975">
    <property type="term" value="P:carbohydrate metabolic process"/>
    <property type="evidence" value="ECO:0007669"/>
    <property type="project" value="UniProtKB-UniRule"/>
</dbReference>
<accession>A0A0R0D7B3</accession>
<evidence type="ECO:0000313" key="10">
    <source>
        <dbReference type="Proteomes" id="UP000050956"/>
    </source>
</evidence>
<dbReference type="PANTHER" id="PTHR11054">
    <property type="entry name" value="6-PHOSPHOGLUCONOLACTONASE"/>
    <property type="match status" value="1"/>
</dbReference>
<feature type="domain" description="Glucosamine/galactosamine-6-phosphate isomerase" evidence="8">
    <location>
        <begin position="17"/>
        <end position="219"/>
    </location>
</feature>
<dbReference type="GO" id="GO:0006098">
    <property type="term" value="P:pentose-phosphate shunt"/>
    <property type="evidence" value="ECO:0007669"/>
    <property type="project" value="UniProtKB-UniPathway"/>
</dbReference>
<evidence type="ECO:0000256" key="7">
    <source>
        <dbReference type="RuleBase" id="RU365095"/>
    </source>
</evidence>
<evidence type="ECO:0000256" key="6">
    <source>
        <dbReference type="ARBA" id="ARBA00020337"/>
    </source>
</evidence>
<dbReference type="PATRIC" id="fig|336566.3.peg.426"/>
<dbReference type="InterPro" id="IPR006148">
    <property type="entry name" value="Glc/Gal-6P_isomerase"/>
</dbReference>
<dbReference type="RefSeq" id="WP_057637290.1">
    <property type="nucleotide sequence ID" value="NZ_LDJM01000012.1"/>
</dbReference>
<dbReference type="AlphaFoldDB" id="A0A0R0D7B3"/>
<reference evidence="9 10" key="1">
    <citation type="submission" date="2015-05" db="EMBL/GenBank/DDBJ databases">
        <title>Genome sequencing and analysis of members of genus Stenotrophomonas.</title>
        <authorList>
            <person name="Patil P.P."/>
            <person name="Midha S."/>
            <person name="Patil P.B."/>
        </authorList>
    </citation>
    <scope>NUCLEOTIDE SEQUENCE [LARGE SCALE GENOMIC DNA]</scope>
    <source>
        <strain evidence="9 10">DSM 24757</strain>
    </source>
</reference>
<sequence>MNGQVQIHLHAQEDDWVQAACAAIAGAVDGPGPQRLLLSGGSTPAPVYRQLAGMPLPWERLQLGLADERWLPDGDAQRNDLLVSQHLLQQQPLARLQPLARFDHGLATCVAAANARWQAHPATSVAVLGMGNDGHTASLFPGAGNLQAAIDSPLPYAVIDASDCPGAQQFPLRISLTPTGLAACQTRILLLRGQDKLNTLHAALASDDAQRYPILYALHPQQALQVLCCA</sequence>
<dbReference type="EMBL" id="LDJM01000012">
    <property type="protein sequence ID" value="KRG78157.1"/>
    <property type="molecule type" value="Genomic_DNA"/>
</dbReference>
<dbReference type="PANTHER" id="PTHR11054:SF0">
    <property type="entry name" value="6-PHOSPHOGLUCONOLACTONASE"/>
    <property type="match status" value="1"/>
</dbReference>
<name>A0A0R0D7B3_9GAMM</name>
<dbReference type="EC" id="3.1.1.31" evidence="5 7"/>
<evidence type="ECO:0000256" key="4">
    <source>
        <dbReference type="ARBA" id="ARBA00010662"/>
    </source>
</evidence>
<dbReference type="InterPro" id="IPR037171">
    <property type="entry name" value="NagB/RpiA_transferase-like"/>
</dbReference>
<keyword evidence="7" id="KW-0378">Hydrolase</keyword>
<dbReference type="Proteomes" id="UP000050956">
    <property type="component" value="Unassembled WGS sequence"/>
</dbReference>
<evidence type="ECO:0000256" key="5">
    <source>
        <dbReference type="ARBA" id="ARBA00013198"/>
    </source>
</evidence>
<evidence type="ECO:0000256" key="3">
    <source>
        <dbReference type="ARBA" id="ARBA00004961"/>
    </source>
</evidence>